<dbReference type="NCBIfam" id="NF003433">
    <property type="entry name" value="PRK04949.1"/>
    <property type="match status" value="1"/>
</dbReference>
<evidence type="ECO:0000313" key="12">
    <source>
        <dbReference type="EMBL" id="HHJ80893.1"/>
    </source>
</evidence>
<dbReference type="InterPro" id="IPR059112">
    <property type="entry name" value="CysZ/EI24"/>
</dbReference>
<gene>
    <name evidence="11 12" type="primary">cysZ</name>
    <name evidence="12" type="ORF">ENJ65_04590</name>
</gene>
<evidence type="ECO:0000256" key="10">
    <source>
        <dbReference type="ARBA" id="ARBA00023192"/>
    </source>
</evidence>
<keyword evidence="8 11" id="KW-0764">Sulfate transport</keyword>
<dbReference type="EMBL" id="DRNF01000287">
    <property type="protein sequence ID" value="HHJ80893.1"/>
    <property type="molecule type" value="Genomic_DNA"/>
</dbReference>
<feature type="transmembrane region" description="Helical" evidence="11">
    <location>
        <begin position="25"/>
        <end position="45"/>
    </location>
</feature>
<evidence type="ECO:0000256" key="5">
    <source>
        <dbReference type="ARBA" id="ARBA00022605"/>
    </source>
</evidence>
<evidence type="ECO:0000256" key="8">
    <source>
        <dbReference type="ARBA" id="ARBA00023032"/>
    </source>
</evidence>
<feature type="transmembrane region" description="Helical" evidence="11">
    <location>
        <begin position="207"/>
        <end position="233"/>
    </location>
</feature>
<feature type="transmembrane region" description="Helical" evidence="11">
    <location>
        <begin position="65"/>
        <end position="90"/>
    </location>
</feature>
<keyword evidence="5 11" id="KW-0028">Amino-acid biosynthesis</keyword>
<accession>A0A832J5D9</accession>
<dbReference type="Proteomes" id="UP000885832">
    <property type="component" value="Unassembled WGS sequence"/>
</dbReference>
<organism evidence="12">
    <name type="scientific">Candidatus Tenderia electrophaga</name>
    <dbReference type="NCBI Taxonomy" id="1748243"/>
    <lineage>
        <taxon>Bacteria</taxon>
        <taxon>Pseudomonadati</taxon>
        <taxon>Pseudomonadota</taxon>
        <taxon>Gammaproteobacteria</taxon>
        <taxon>Candidatus Tenderiales</taxon>
        <taxon>Candidatus Tenderiaceae</taxon>
        <taxon>Candidatus Tenderia</taxon>
    </lineage>
</organism>
<comment type="caution">
    <text evidence="12">The sequence shown here is derived from an EMBL/GenBank/DDBJ whole genome shotgun (WGS) entry which is preliminary data.</text>
</comment>
<name>A0A832J5D9_9GAMM</name>
<keyword evidence="10 11" id="KW-0198">Cysteine biosynthesis</keyword>
<keyword evidence="7 11" id="KW-1133">Transmembrane helix</keyword>
<dbReference type="PANTHER" id="PTHR37468:SF1">
    <property type="entry name" value="SULFATE TRANSPORTER CYSZ"/>
    <property type="match status" value="1"/>
</dbReference>
<feature type="transmembrane region" description="Helical" evidence="11">
    <location>
        <begin position="143"/>
        <end position="165"/>
    </location>
</feature>
<evidence type="ECO:0000256" key="11">
    <source>
        <dbReference type="HAMAP-Rule" id="MF_00468"/>
    </source>
</evidence>
<dbReference type="PANTHER" id="PTHR37468">
    <property type="entry name" value="SULFATE TRANSPORTER CYSZ"/>
    <property type="match status" value="1"/>
</dbReference>
<dbReference type="HAMAP" id="MF_00468">
    <property type="entry name" value="CysZ"/>
    <property type="match status" value="1"/>
</dbReference>
<keyword evidence="9 11" id="KW-0472">Membrane</keyword>
<proteinExistence type="inferred from homology"/>
<sequence length="239" mass="27211">MNPFIGPAYIIKGFNLIRRPGLRRFVLIPLLINIILFSGGIWLASTYFDAYMAEILPQGFDWLEWLLWPIFAVTLLLTMFYSFTLLANFICAPFNGLLAEAVELELKGEIESNDLSLMQALKDTPKSLWSEVRKLGYFLSRAIPLLILFLIPVLNIAAPFLWFAFSAALLAREYFDYPMANHGYDFQQQRQTLKQHRLSSLGFGGGIMFLTMIPVVNFIVMPLAVAGATAMYLERIRKP</sequence>
<evidence type="ECO:0000256" key="2">
    <source>
        <dbReference type="ARBA" id="ARBA00022448"/>
    </source>
</evidence>
<dbReference type="GO" id="GO:0009675">
    <property type="term" value="F:high-affinity sulfate:proton symporter activity"/>
    <property type="evidence" value="ECO:0007669"/>
    <property type="project" value="TreeGrafter"/>
</dbReference>
<keyword evidence="6 11" id="KW-0812">Transmembrane</keyword>
<comment type="subcellular location">
    <subcellularLocation>
        <location evidence="11">Cell inner membrane</location>
        <topology evidence="11">Multi-pass membrane protein</topology>
    </subcellularLocation>
    <subcellularLocation>
        <location evidence="1">Membrane</location>
        <topology evidence="1">Multi-pass membrane protein</topology>
    </subcellularLocation>
</comment>
<dbReference type="Pfam" id="PF07264">
    <property type="entry name" value="EI24"/>
    <property type="match status" value="1"/>
</dbReference>
<evidence type="ECO:0000256" key="6">
    <source>
        <dbReference type="ARBA" id="ARBA00022692"/>
    </source>
</evidence>
<dbReference type="AlphaFoldDB" id="A0A832J5D9"/>
<evidence type="ECO:0000256" key="7">
    <source>
        <dbReference type="ARBA" id="ARBA00022989"/>
    </source>
</evidence>
<keyword evidence="2 11" id="KW-0813">Transport</keyword>
<reference evidence="12" key="1">
    <citation type="journal article" date="2020" name="mSystems">
        <title>Genome- and Community-Level Interaction Insights into Carbon Utilization and Element Cycling Functions of Hydrothermarchaeota in Hydrothermal Sediment.</title>
        <authorList>
            <person name="Zhou Z."/>
            <person name="Liu Y."/>
            <person name="Xu W."/>
            <person name="Pan J."/>
            <person name="Luo Z.H."/>
            <person name="Li M."/>
        </authorList>
    </citation>
    <scope>NUCLEOTIDE SEQUENCE [LARGE SCALE GENOMIC DNA]</scope>
    <source>
        <strain evidence="12">HyVt-505</strain>
    </source>
</reference>
<evidence type="ECO:0000256" key="3">
    <source>
        <dbReference type="ARBA" id="ARBA00022475"/>
    </source>
</evidence>
<dbReference type="InterPro" id="IPR022985">
    <property type="entry name" value="Sulfate_CysZ"/>
</dbReference>
<dbReference type="GO" id="GO:0000103">
    <property type="term" value="P:sulfate assimilation"/>
    <property type="evidence" value="ECO:0007669"/>
    <property type="project" value="InterPro"/>
</dbReference>
<keyword evidence="4 11" id="KW-0997">Cell inner membrane</keyword>
<comment type="function">
    <text evidence="11">High affinity, high specificity proton-dependent sulfate transporter, which mediates sulfate uptake. Provides the sulfur source for the cysteine synthesis pathway.</text>
</comment>
<keyword evidence="3 11" id="KW-1003">Cell membrane</keyword>
<dbReference type="GO" id="GO:0019344">
    <property type="term" value="P:cysteine biosynthetic process"/>
    <property type="evidence" value="ECO:0007669"/>
    <property type="project" value="UniProtKB-UniRule"/>
</dbReference>
<protein>
    <recommendedName>
        <fullName evidence="11">Sulfate transporter CysZ</fullName>
    </recommendedName>
</protein>
<comment type="similarity">
    <text evidence="11">Belongs to the CysZ family.</text>
</comment>
<evidence type="ECO:0000256" key="4">
    <source>
        <dbReference type="ARBA" id="ARBA00022519"/>
    </source>
</evidence>
<dbReference type="GO" id="GO:0005886">
    <property type="term" value="C:plasma membrane"/>
    <property type="evidence" value="ECO:0007669"/>
    <property type="project" value="UniProtKB-SubCell"/>
</dbReference>
<evidence type="ECO:0000256" key="1">
    <source>
        <dbReference type="ARBA" id="ARBA00004141"/>
    </source>
</evidence>
<dbReference type="InterPro" id="IPR050480">
    <property type="entry name" value="CysZ-like"/>
</dbReference>
<evidence type="ECO:0000256" key="9">
    <source>
        <dbReference type="ARBA" id="ARBA00023136"/>
    </source>
</evidence>